<dbReference type="AlphaFoldDB" id="A0A6C0HWG4"/>
<feature type="compositionally biased region" description="Acidic residues" evidence="1">
    <location>
        <begin position="17"/>
        <end position="30"/>
    </location>
</feature>
<protein>
    <submittedName>
        <fullName evidence="2">Uncharacterized protein</fullName>
    </submittedName>
</protein>
<organism evidence="2">
    <name type="scientific">viral metagenome</name>
    <dbReference type="NCBI Taxonomy" id="1070528"/>
    <lineage>
        <taxon>unclassified sequences</taxon>
        <taxon>metagenomes</taxon>
        <taxon>organismal metagenomes</taxon>
    </lineage>
</organism>
<reference evidence="2" key="1">
    <citation type="journal article" date="2020" name="Nature">
        <title>Giant virus diversity and host interactions through global metagenomics.</title>
        <authorList>
            <person name="Schulz F."/>
            <person name="Roux S."/>
            <person name="Paez-Espino D."/>
            <person name="Jungbluth S."/>
            <person name="Walsh D.A."/>
            <person name="Denef V.J."/>
            <person name="McMahon K.D."/>
            <person name="Konstantinidis K.T."/>
            <person name="Eloe-Fadrosh E.A."/>
            <person name="Kyrpides N.C."/>
            <person name="Woyke T."/>
        </authorList>
    </citation>
    <scope>NUCLEOTIDE SEQUENCE</scope>
    <source>
        <strain evidence="2">GVMAG-M-3300023184-178</strain>
    </source>
</reference>
<evidence type="ECO:0000256" key="1">
    <source>
        <dbReference type="SAM" id="MobiDB-lite"/>
    </source>
</evidence>
<accession>A0A6C0HWG4</accession>
<feature type="region of interest" description="Disordered" evidence="1">
    <location>
        <begin position="1"/>
        <end position="30"/>
    </location>
</feature>
<sequence length="416" mass="48833">MLSRPKYIDNDSRNIMDDDDNDLDDDIDDSDTETEKLYNELRERMNELYDEQKGSLFQYIEEHNNGNPSSKSNGTYEAINELIDTNIENYIEAYDLDEVTIHICPYMINNSAKYPFLQYVMQKYSDDHDYFPNMIRFHSFTYLQGMNIMELCQNVVDIIFLCYTAPKKQFERKYNYKGFTNTKTGNRTNLYLFFDLSEYKIDSHKLYKANDLYLVLIDEIVNHKFVANFPVDPCARDFFINNNEFMYLTDNDDFYIESPIVVYSNCPRKMIDFKLTFGVSPSSSPTALLGPYYYFTDYKNAIEQNTDTDGAIIRLAIFTRNMKVPFNHTDDSPDKSQITQNMLLMDTESADYIEARNTIRFSDRDALWTESYDSVYIGKLELDNGDLYDKAPIWVIKDHECEIPLSSFVIKDVQGV</sequence>
<proteinExistence type="predicted"/>
<name>A0A6C0HWG4_9ZZZZ</name>
<feature type="compositionally biased region" description="Basic and acidic residues" evidence="1">
    <location>
        <begin position="1"/>
        <end position="16"/>
    </location>
</feature>
<dbReference type="EMBL" id="MN740031">
    <property type="protein sequence ID" value="QHT85071.1"/>
    <property type="molecule type" value="Genomic_DNA"/>
</dbReference>
<evidence type="ECO:0000313" key="2">
    <source>
        <dbReference type="EMBL" id="QHT85071.1"/>
    </source>
</evidence>